<gene>
    <name evidence="1" type="ORF">LTR84_002190</name>
</gene>
<accession>A0AAV9NAQ0</accession>
<dbReference type="GeneID" id="89970402"/>
<protein>
    <submittedName>
        <fullName evidence="1">Uncharacterized protein</fullName>
    </submittedName>
</protein>
<evidence type="ECO:0000313" key="2">
    <source>
        <dbReference type="Proteomes" id="UP001358417"/>
    </source>
</evidence>
<dbReference type="Proteomes" id="UP001358417">
    <property type="component" value="Unassembled WGS sequence"/>
</dbReference>
<comment type="caution">
    <text evidence="1">The sequence shown here is derived from an EMBL/GenBank/DDBJ whole genome shotgun (WGS) entry which is preliminary data.</text>
</comment>
<sequence>MAAILKVEDVNPEDRQILEKLAKLQQMYDQIGGLRALLPEKLINPTRFALDNPGGYEPEKLAAYLHAAAQTGSRDVERFKKEWHSDDVRQLLDVVKATDLAQGTDAWVMDYGNFLHGSDPIEDQLVAINGVDSHSDSRTGDTPLESINNFKNKHPEVKVELLDEVKGLPVNITISQLKFQVDEDADGSGYRVIGRPKTESLALRENILENINENTVLATLLV</sequence>
<dbReference type="RefSeq" id="XP_064706658.1">
    <property type="nucleotide sequence ID" value="XM_064845804.1"/>
</dbReference>
<evidence type="ECO:0000313" key="1">
    <source>
        <dbReference type="EMBL" id="KAK5053216.1"/>
    </source>
</evidence>
<keyword evidence="2" id="KW-1185">Reference proteome</keyword>
<proteinExistence type="predicted"/>
<name>A0AAV9NAQ0_9EURO</name>
<dbReference type="EMBL" id="JAVRRD010000012">
    <property type="protein sequence ID" value="KAK5053216.1"/>
    <property type="molecule type" value="Genomic_DNA"/>
</dbReference>
<organism evidence="1 2">
    <name type="scientific">Exophiala bonariae</name>
    <dbReference type="NCBI Taxonomy" id="1690606"/>
    <lineage>
        <taxon>Eukaryota</taxon>
        <taxon>Fungi</taxon>
        <taxon>Dikarya</taxon>
        <taxon>Ascomycota</taxon>
        <taxon>Pezizomycotina</taxon>
        <taxon>Eurotiomycetes</taxon>
        <taxon>Chaetothyriomycetidae</taxon>
        <taxon>Chaetothyriales</taxon>
        <taxon>Herpotrichiellaceae</taxon>
        <taxon>Exophiala</taxon>
    </lineage>
</organism>
<reference evidence="1 2" key="1">
    <citation type="submission" date="2023-08" db="EMBL/GenBank/DDBJ databases">
        <title>Black Yeasts Isolated from many extreme environments.</title>
        <authorList>
            <person name="Coleine C."/>
            <person name="Stajich J.E."/>
            <person name="Selbmann L."/>
        </authorList>
    </citation>
    <scope>NUCLEOTIDE SEQUENCE [LARGE SCALE GENOMIC DNA]</scope>
    <source>
        <strain evidence="1 2">CCFEE 5792</strain>
    </source>
</reference>
<dbReference type="AlphaFoldDB" id="A0AAV9NAQ0"/>